<name>Q2QNV8_ORYSJ</name>
<feature type="region of interest" description="Disordered" evidence="4">
    <location>
        <begin position="192"/>
        <end position="224"/>
    </location>
</feature>
<evidence type="ECO:0000256" key="5">
    <source>
        <dbReference type="SAM" id="Phobius"/>
    </source>
</evidence>
<feature type="compositionally biased region" description="Polar residues" evidence="4">
    <location>
        <begin position="24"/>
        <end position="44"/>
    </location>
</feature>
<dbReference type="Gene3D" id="3.40.395.10">
    <property type="entry name" value="Adenoviral Proteinase, Chain A"/>
    <property type="match status" value="1"/>
</dbReference>
<dbReference type="EMBL" id="DP000011">
    <property type="protein sequence ID" value="ABA99482.1"/>
    <property type="molecule type" value="Genomic_DNA"/>
</dbReference>
<feature type="transmembrane region" description="Helical" evidence="5">
    <location>
        <begin position="1004"/>
        <end position="1024"/>
    </location>
</feature>
<reference evidence="7" key="1">
    <citation type="journal article" date="2005" name="BMC Biol.">
        <title>The sequence of rice chromosomes 11 and 12, rich in disease resistance genes and recent gene duplications.</title>
        <authorList>
            <consortium name="The rice chromosomes 11 and 12 sequencing consortia"/>
        </authorList>
    </citation>
    <scope>NUCLEOTIDE SEQUENCE [LARGE SCALE GENOMIC DNA]</scope>
</reference>
<feature type="region of interest" description="Disordered" evidence="4">
    <location>
        <begin position="336"/>
        <end position="356"/>
    </location>
</feature>
<dbReference type="PANTHER" id="PTHR33018">
    <property type="entry name" value="OS10G0338966 PROTEIN-RELATED"/>
    <property type="match status" value="1"/>
</dbReference>
<dbReference type="PROSITE" id="PS50600">
    <property type="entry name" value="ULP_PROTEASE"/>
    <property type="match status" value="1"/>
</dbReference>
<feature type="region of interest" description="Disordered" evidence="4">
    <location>
        <begin position="14"/>
        <end position="73"/>
    </location>
</feature>
<dbReference type="GO" id="GO:0008234">
    <property type="term" value="F:cysteine-type peptidase activity"/>
    <property type="evidence" value="ECO:0007669"/>
    <property type="project" value="InterPro"/>
</dbReference>
<evidence type="ECO:0000256" key="3">
    <source>
        <dbReference type="ARBA" id="ARBA00022801"/>
    </source>
</evidence>
<reference evidence="7" key="2">
    <citation type="submission" date="2005-04" db="EMBL/GenBank/DDBJ databases">
        <authorList>
            <person name="Buell C.R."/>
            <person name="Wing R.A."/>
            <person name="McCombie W.A."/>
            <person name="Ouyang S."/>
        </authorList>
    </citation>
    <scope>NUCLEOTIDE SEQUENCE</scope>
</reference>
<keyword evidence="3" id="KW-0378">Hydrolase</keyword>
<accession>Q2QNV8</accession>
<comment type="similarity">
    <text evidence="1">Belongs to the peptidase C48 family.</text>
</comment>
<evidence type="ECO:0000256" key="4">
    <source>
        <dbReference type="SAM" id="MobiDB-lite"/>
    </source>
</evidence>
<reference evidence="7" key="3">
    <citation type="submission" date="2006-01" db="EMBL/GenBank/DDBJ databases">
        <authorList>
            <person name="Buell R."/>
        </authorList>
    </citation>
    <scope>NUCLEOTIDE SEQUENCE</scope>
</reference>
<evidence type="ECO:0000313" key="7">
    <source>
        <dbReference type="EMBL" id="ABA99482.1"/>
    </source>
</evidence>
<keyword evidence="2" id="KW-0645">Protease</keyword>
<evidence type="ECO:0000256" key="1">
    <source>
        <dbReference type="ARBA" id="ARBA00005234"/>
    </source>
</evidence>
<protein>
    <submittedName>
        <fullName evidence="7">Transposon protein, putative, CACTA, En/Spm sub-class, expressed</fullName>
    </submittedName>
</protein>
<keyword evidence="5" id="KW-0472">Membrane</keyword>
<evidence type="ECO:0000256" key="2">
    <source>
        <dbReference type="ARBA" id="ARBA00022670"/>
    </source>
</evidence>
<proteinExistence type="inferred from homology"/>
<organism evidence="7">
    <name type="scientific">Oryza sativa subsp. japonica</name>
    <name type="common">Rice</name>
    <dbReference type="NCBI Taxonomy" id="39947"/>
    <lineage>
        <taxon>Eukaryota</taxon>
        <taxon>Viridiplantae</taxon>
        <taxon>Streptophyta</taxon>
        <taxon>Embryophyta</taxon>
        <taxon>Tracheophyta</taxon>
        <taxon>Spermatophyta</taxon>
        <taxon>Magnoliopsida</taxon>
        <taxon>Liliopsida</taxon>
        <taxon>Poales</taxon>
        <taxon>Poaceae</taxon>
        <taxon>BOP clade</taxon>
        <taxon>Oryzoideae</taxon>
        <taxon>Oryzeae</taxon>
        <taxon>Oryzinae</taxon>
        <taxon>Oryza</taxon>
        <taxon>Oryza sativa</taxon>
    </lineage>
</organism>
<keyword evidence="5" id="KW-1133">Transmembrane helix</keyword>
<evidence type="ECO:0000259" key="6">
    <source>
        <dbReference type="PROSITE" id="PS50600"/>
    </source>
</evidence>
<dbReference type="AlphaFoldDB" id="Q2QNV8"/>
<keyword evidence="5" id="KW-0812">Transmembrane</keyword>
<dbReference type="Pfam" id="PF26133">
    <property type="entry name" value="DUF8039"/>
    <property type="match status" value="1"/>
</dbReference>
<sequence>MAYREEIIPVAVGLQRKMSREQDNNWPANSGESDGGNVSPSDNPDNMEDVNPSATTHSGDTATSSIRRGRGPTKMPIGLYTITALDADGNPTAPESALTPYSNAIGVIVKDDIPIKYRHWKTRDPDELEWMVPDRDKELAWERLKRTFQFPEGSEELAKHKALQRMSLSFKKFKMDLTKKFVKKGLTPNFEDPNYRRTSDEAKEISERNQANAAKNLYPHRLGPSGYAKNVGKWQEREDELLQKGIEIETKDWSQRGKNYQYARGATLSDTGELVHKGPRSQEVSQRLHDAHQKSLEGSFVPNREKDELTLALQNSEHPGRTRGVGLVPWREGFPEDKRRYRSRSNTNSGDQSEEIRQLKERMDLIMARLERQDVGDVGRVISPGGRKSNSASIEVTQELGMARYPVDDIHVRTACRLHLPLQNITVEVAHGMAHPVMEGERIHGNPIPCGYSRVEVEYVSSRYRAIQLDFAPDEGVNTLGKAIHNIILWRKRFIVFPSGDSDDEPSDGGSSSEGLVVSPRRMPTPLLPRKSPSPPPAHCKSPSPPSSKHQSLASSIPLKKRGRLCKTSQMSEPPSLKKPKKVPLPNMLVPSLKEKKEMSGSITLLLKHKGDKIKEATNVKVPVAVHDHFNRMARPLAPKPPISDFRRTTRKKRLKEFSKKEFEKDEANKNVQEFLEGAGLQSLSDVDNIAKSPLAAQFKLGYSLTTDEYRKVIGNCTQMRRVEEWYLQMAKEGKVMFPVFYRDEDFHHCDGIVWVPFKELFQLYNLKEVDLSLIQLWVLMGALECRTTHNKLGFLDPQIVNSTKIEGGEKSEKEVLDYLYTSFVKLQDMNTILLPYHFKPHWILLAIHLNDSKIVVMDGMRTPQAKFQSLVDTLDKALVKYKKRIQHAPCSNTFRVWCHPYCSRQDPGTSTCGFYVMKFMRVFMEDGNWNITDSEDVNVEDVCDFCELFMTGAEQAGFQYSCAERVVLLCCAVGRFAVVYKVLKRFLRYRVIALACRSEFSLLYKALVYIFASVFYSPLQIYTFQLFSVGNVKYMRVGRQPDSNVFSFIADTMGLLLKHLTADMGLRQLPDGRAPPWRLYQSSPGIDEVT</sequence>
<feature type="compositionally biased region" description="Basic and acidic residues" evidence="4">
    <location>
        <begin position="193"/>
        <end position="207"/>
    </location>
</feature>
<dbReference type="InterPro" id="IPR003653">
    <property type="entry name" value="Peptidase_C48_C"/>
</dbReference>
<dbReference type="InterPro" id="IPR038765">
    <property type="entry name" value="Papain-like_cys_pep_sf"/>
</dbReference>
<dbReference type="Pfam" id="PF02902">
    <property type="entry name" value="Peptidase_C48"/>
    <property type="match status" value="1"/>
</dbReference>
<feature type="region of interest" description="Disordered" evidence="4">
    <location>
        <begin position="501"/>
        <end position="585"/>
    </location>
</feature>
<feature type="compositionally biased region" description="Pro residues" evidence="4">
    <location>
        <begin position="532"/>
        <end position="546"/>
    </location>
</feature>
<dbReference type="GO" id="GO:0006508">
    <property type="term" value="P:proteolysis"/>
    <property type="evidence" value="ECO:0007669"/>
    <property type="project" value="UniProtKB-KW"/>
</dbReference>
<dbReference type="PANTHER" id="PTHR33018:SF34">
    <property type="entry name" value="OS02G0472350 PROTEIN"/>
    <property type="match status" value="1"/>
</dbReference>
<dbReference type="SUPFAM" id="SSF54001">
    <property type="entry name" value="Cysteine proteinases"/>
    <property type="match status" value="1"/>
</dbReference>
<feature type="domain" description="Ubiquitin-like protease family profile" evidence="6">
    <location>
        <begin position="754"/>
        <end position="924"/>
    </location>
</feature>
<dbReference type="InterPro" id="IPR058352">
    <property type="entry name" value="DUF8039"/>
</dbReference>
<feature type="compositionally biased region" description="Polar residues" evidence="4">
    <location>
        <begin position="52"/>
        <end position="66"/>
    </location>
</feature>
<gene>
    <name evidence="7" type="ordered locus">LOC_Os12g36580</name>
</gene>